<comment type="caution">
    <text evidence="3">The sequence shown here is derived from an EMBL/GenBank/DDBJ whole genome shotgun (WGS) entry which is preliminary data.</text>
</comment>
<dbReference type="Proteomes" id="UP001589733">
    <property type="component" value="Unassembled WGS sequence"/>
</dbReference>
<evidence type="ECO:0000313" key="4">
    <source>
        <dbReference type="Proteomes" id="UP001589733"/>
    </source>
</evidence>
<evidence type="ECO:0000313" key="3">
    <source>
        <dbReference type="EMBL" id="MFB9992397.1"/>
    </source>
</evidence>
<reference evidence="3 4" key="1">
    <citation type="submission" date="2024-09" db="EMBL/GenBank/DDBJ databases">
        <authorList>
            <person name="Sun Q."/>
            <person name="Mori K."/>
        </authorList>
    </citation>
    <scope>NUCLEOTIDE SEQUENCE [LARGE SCALE GENOMIC DNA]</scope>
    <source>
        <strain evidence="3 4">JCM 13503</strain>
    </source>
</reference>
<dbReference type="EMBL" id="JBHLYR010000031">
    <property type="protein sequence ID" value="MFB9992397.1"/>
    <property type="molecule type" value="Genomic_DNA"/>
</dbReference>
<feature type="transmembrane region" description="Helical" evidence="2">
    <location>
        <begin position="497"/>
        <end position="514"/>
    </location>
</feature>
<protein>
    <submittedName>
        <fullName evidence="3">Uncharacterized protein</fullName>
    </submittedName>
</protein>
<evidence type="ECO:0000256" key="1">
    <source>
        <dbReference type="SAM" id="MobiDB-lite"/>
    </source>
</evidence>
<feature type="transmembrane region" description="Helical" evidence="2">
    <location>
        <begin position="311"/>
        <end position="332"/>
    </location>
</feature>
<feature type="transmembrane region" description="Helical" evidence="2">
    <location>
        <begin position="474"/>
        <end position="491"/>
    </location>
</feature>
<keyword evidence="2" id="KW-1133">Transmembrane helix</keyword>
<proteinExistence type="predicted"/>
<gene>
    <name evidence="3" type="ORF">ACFFLM_10515</name>
</gene>
<feature type="transmembrane region" description="Helical" evidence="2">
    <location>
        <begin position="168"/>
        <end position="187"/>
    </location>
</feature>
<name>A0ABV6AY18_9DEIO</name>
<feature type="transmembrane region" description="Helical" evidence="2">
    <location>
        <begin position="447"/>
        <end position="467"/>
    </location>
</feature>
<keyword evidence="4" id="KW-1185">Reference proteome</keyword>
<keyword evidence="2" id="KW-0812">Transmembrane</keyword>
<feature type="compositionally biased region" description="Polar residues" evidence="1">
    <location>
        <begin position="14"/>
        <end position="25"/>
    </location>
</feature>
<feature type="transmembrane region" description="Helical" evidence="2">
    <location>
        <begin position="352"/>
        <end position="385"/>
    </location>
</feature>
<feature type="transmembrane region" description="Helical" evidence="2">
    <location>
        <begin position="208"/>
        <end position="228"/>
    </location>
</feature>
<accession>A0ABV6AY18</accession>
<dbReference type="RefSeq" id="WP_380009195.1">
    <property type="nucleotide sequence ID" value="NZ_JBHLYR010000031.1"/>
</dbReference>
<keyword evidence="2" id="KW-0472">Membrane</keyword>
<feature type="transmembrane region" description="Helical" evidence="2">
    <location>
        <begin position="234"/>
        <end position="255"/>
    </location>
</feature>
<feature type="region of interest" description="Disordered" evidence="1">
    <location>
        <begin position="1"/>
        <end position="26"/>
    </location>
</feature>
<sequence length="521" mass="54330">MSQSSRTVLPPDLSGSQPSSPTAQRPLTGFEILSGRATMFGGVSQKLPTLHAPSPTQFGEAAPVPEALPDRLREVDLKMAHERELVVDALEIASYLEADGLSDESLRGRYNAGGLFQAAELLYAQRGSGRALNRLPAAPLPAFPWYMLLRGPLYLMPGLAGLLITRPLGLGAAAAFTFAAAFGWGWSMTISGLRYSEPFAVPGRALRASLWWAGLIGTVGGALTALILDGPDQLLLDALSGGGVALATAASGILLSLGRTGLSAGALGLPLLAAAVVKASSPAEPDPLQVVGSLQAALALQAAAPATTASLVLPLVGLAILTVSPVLAVLHATREPGTLPTTWAVFKPHLRLASYGWAMALTFVGFSLHFGAWSLLPIIVSAGLLEAGVWHSQERLQHAARSLRTLPDLRWRGRVTVPVVAALYGLLVGLSLVLIRVTGLLPQLGGLSVGTQLGVALLGTAFLLSAWLANQRQVALLLVLWSVAAVLTFTAVVPLPVLSLALVLILFLNALSALNDPRSYR</sequence>
<feature type="transmembrane region" description="Helical" evidence="2">
    <location>
        <begin position="415"/>
        <end position="435"/>
    </location>
</feature>
<organism evidence="3 4">
    <name type="scientific">Deinococcus oregonensis</name>
    <dbReference type="NCBI Taxonomy" id="1805970"/>
    <lineage>
        <taxon>Bacteria</taxon>
        <taxon>Thermotogati</taxon>
        <taxon>Deinococcota</taxon>
        <taxon>Deinococci</taxon>
        <taxon>Deinococcales</taxon>
        <taxon>Deinococcaceae</taxon>
        <taxon>Deinococcus</taxon>
    </lineage>
</organism>
<evidence type="ECO:0000256" key="2">
    <source>
        <dbReference type="SAM" id="Phobius"/>
    </source>
</evidence>